<organism evidence="2 3">
    <name type="scientific">Cutibacterium porci</name>
    <dbReference type="NCBI Taxonomy" id="2605781"/>
    <lineage>
        <taxon>Bacteria</taxon>
        <taxon>Bacillati</taxon>
        <taxon>Actinomycetota</taxon>
        <taxon>Actinomycetes</taxon>
        <taxon>Propionibacteriales</taxon>
        <taxon>Propionibacteriaceae</taxon>
        <taxon>Cutibacterium</taxon>
    </lineage>
</organism>
<feature type="transmembrane region" description="Helical" evidence="1">
    <location>
        <begin position="159"/>
        <end position="175"/>
    </location>
</feature>
<protein>
    <submittedName>
        <fullName evidence="2">Zinc ABC transporter permease</fullName>
    </submittedName>
</protein>
<keyword evidence="1" id="KW-0472">Membrane</keyword>
<reference evidence="2 3" key="1">
    <citation type="submission" date="2019-08" db="EMBL/GenBank/DDBJ databases">
        <title>In-depth cultivation of the pig gut microbiome towards novel bacterial diversity and tailored functional studies.</title>
        <authorList>
            <person name="Wylensek D."/>
            <person name="Hitch T.C.A."/>
            <person name="Clavel T."/>
        </authorList>
    </citation>
    <scope>NUCLEOTIDE SEQUENCE [LARGE SCALE GENOMIC DNA]</scope>
    <source>
        <strain evidence="2 3">WCA-380-WT-3A</strain>
    </source>
</reference>
<feature type="transmembrane region" description="Helical" evidence="1">
    <location>
        <begin position="219"/>
        <end position="236"/>
    </location>
</feature>
<dbReference type="Proteomes" id="UP000466104">
    <property type="component" value="Unassembled WGS sequence"/>
</dbReference>
<feature type="transmembrane region" description="Helical" evidence="1">
    <location>
        <begin position="297"/>
        <end position="322"/>
    </location>
</feature>
<dbReference type="EMBL" id="VUMG01000001">
    <property type="protein sequence ID" value="MSS44849.1"/>
    <property type="molecule type" value="Genomic_DNA"/>
</dbReference>
<evidence type="ECO:0000313" key="2">
    <source>
        <dbReference type="EMBL" id="MSS44849.1"/>
    </source>
</evidence>
<comment type="caution">
    <text evidence="2">The sequence shown here is derived from an EMBL/GenBank/DDBJ whole genome shotgun (WGS) entry which is preliminary data.</text>
</comment>
<proteinExistence type="predicted"/>
<dbReference type="PANTHER" id="PTHR37422">
    <property type="entry name" value="TEICHURONIC ACID BIOSYNTHESIS PROTEIN TUAE"/>
    <property type="match status" value="1"/>
</dbReference>
<feature type="transmembrane region" description="Helical" evidence="1">
    <location>
        <begin position="182"/>
        <end position="213"/>
    </location>
</feature>
<keyword evidence="1" id="KW-0812">Transmembrane</keyword>
<keyword evidence="1" id="KW-1133">Transmembrane helix</keyword>
<feature type="transmembrane region" description="Helical" evidence="1">
    <location>
        <begin position="71"/>
        <end position="90"/>
    </location>
</feature>
<dbReference type="RefSeq" id="WP_154561467.1">
    <property type="nucleotide sequence ID" value="NZ_VUMG01000001.1"/>
</dbReference>
<evidence type="ECO:0000256" key="1">
    <source>
        <dbReference type="SAM" id="Phobius"/>
    </source>
</evidence>
<sequence>MNNASTVGSKIRDIAGRIGGIRVPDFLFGMIFILGRYDLGLPLPIDVVLMALAITVSTFVRPTIKVWGLGYYALLWLGMLSWVISVSIYLNQPWEQRSLRWFLLVLFSMCIAQGRILWPSFIAGYAFGLLAINIPVNSTSLRSPGYQGYLVGFLGDKNVAGLVYAVVGILALAVLRSTRTKMIVVLAFAVALFFTGSRTSMMAFAAGCVWIFVRNRLALFLRLFIALMGWMGIRWVEENLARVGVFSDRMGTDWFRGIIEVATAAKVNASPWYGNGLGTAWVMISENRRMWFHDSYAALRIEGGIPLFLAVVGLFVFVVWGLTDQRTETSDNQAIVEGAAVTVLVCAWKLGEVFFTVPAFVVIGISLCVRYGSPVTVESETSRHNAVAGPVLSQSRGRSIYGVLG</sequence>
<evidence type="ECO:0000313" key="3">
    <source>
        <dbReference type="Proteomes" id="UP000466104"/>
    </source>
</evidence>
<dbReference type="PANTHER" id="PTHR37422:SF13">
    <property type="entry name" value="LIPOPOLYSACCHARIDE BIOSYNTHESIS PROTEIN PA4999-RELATED"/>
    <property type="match status" value="1"/>
</dbReference>
<keyword evidence="3" id="KW-1185">Reference proteome</keyword>
<gene>
    <name evidence="2" type="ORF">FYJ43_02005</name>
</gene>
<name>A0A7K0J4J1_9ACTN</name>
<feature type="transmembrane region" description="Helical" evidence="1">
    <location>
        <begin position="39"/>
        <end position="59"/>
    </location>
</feature>
<dbReference type="InterPro" id="IPR051533">
    <property type="entry name" value="WaaL-like"/>
</dbReference>
<dbReference type="AlphaFoldDB" id="A0A7K0J4J1"/>
<feature type="transmembrane region" description="Helical" evidence="1">
    <location>
        <begin position="102"/>
        <end position="132"/>
    </location>
</feature>
<accession>A0A7K0J4J1</accession>